<dbReference type="RefSeq" id="WP_379841698.1">
    <property type="nucleotide sequence ID" value="NZ_JBHSMA010000001.1"/>
</dbReference>
<protein>
    <recommendedName>
        <fullName evidence="4">DUF4890 domain-containing protein</fullName>
    </recommendedName>
</protein>
<evidence type="ECO:0000313" key="2">
    <source>
        <dbReference type="EMBL" id="MFC5408631.1"/>
    </source>
</evidence>
<evidence type="ECO:0008006" key="4">
    <source>
        <dbReference type="Google" id="ProtNLM"/>
    </source>
</evidence>
<accession>A0ABW0I8A3</accession>
<feature type="chain" id="PRO_5047461154" description="DUF4890 domain-containing protein" evidence="1">
    <location>
        <begin position="21"/>
        <end position="123"/>
    </location>
</feature>
<name>A0ABW0I8A3_9BACT</name>
<evidence type="ECO:0000256" key="1">
    <source>
        <dbReference type="SAM" id="SignalP"/>
    </source>
</evidence>
<feature type="signal peptide" evidence="1">
    <location>
        <begin position="1"/>
        <end position="20"/>
    </location>
</feature>
<keyword evidence="3" id="KW-1185">Reference proteome</keyword>
<gene>
    <name evidence="2" type="ORF">ACFPMF_04890</name>
</gene>
<reference evidence="3" key="1">
    <citation type="journal article" date="2019" name="Int. J. Syst. Evol. Microbiol.">
        <title>The Global Catalogue of Microorganisms (GCM) 10K type strain sequencing project: providing services to taxonomists for standard genome sequencing and annotation.</title>
        <authorList>
            <consortium name="The Broad Institute Genomics Platform"/>
            <consortium name="The Broad Institute Genome Sequencing Center for Infectious Disease"/>
            <person name="Wu L."/>
            <person name="Ma J."/>
        </authorList>
    </citation>
    <scope>NUCLEOTIDE SEQUENCE [LARGE SCALE GENOMIC DNA]</scope>
    <source>
        <strain evidence="3">CCUG 55250</strain>
    </source>
</reference>
<dbReference type="Proteomes" id="UP001596106">
    <property type="component" value="Unassembled WGS sequence"/>
</dbReference>
<proteinExistence type="predicted"/>
<organism evidence="2 3">
    <name type="scientific">Larkinella bovis</name>
    <dbReference type="NCBI Taxonomy" id="683041"/>
    <lineage>
        <taxon>Bacteria</taxon>
        <taxon>Pseudomonadati</taxon>
        <taxon>Bacteroidota</taxon>
        <taxon>Cytophagia</taxon>
        <taxon>Cytophagales</taxon>
        <taxon>Spirosomataceae</taxon>
        <taxon>Larkinella</taxon>
    </lineage>
</organism>
<dbReference type="EMBL" id="JBHSMA010000001">
    <property type="protein sequence ID" value="MFC5408631.1"/>
    <property type="molecule type" value="Genomic_DNA"/>
</dbReference>
<evidence type="ECO:0000313" key="3">
    <source>
        <dbReference type="Proteomes" id="UP001596106"/>
    </source>
</evidence>
<comment type="caution">
    <text evidence="2">The sequence shown here is derived from an EMBL/GenBank/DDBJ whole genome shotgun (WGS) entry which is preliminary data.</text>
</comment>
<keyword evidence="1" id="KW-0732">Signal</keyword>
<sequence>MFRILFSATILFMLSAGLRAQSVLSDEQKTQLKARQEANWAALHLSQEQKPKVEAIDQTYWAGLAELKSSNSSRLSRYRTYKDLKDRHDRQLKEVLTREQYTIYQQQQEERAQTLKNRRSSRP</sequence>